<dbReference type="InterPro" id="IPR014308">
    <property type="entry name" value="Xanthine_DH_XdhC"/>
</dbReference>
<feature type="domain" description="XdhC Rossmann" evidence="2">
    <location>
        <begin position="141"/>
        <end position="277"/>
    </location>
</feature>
<sequence length="288" mass="31022">MSFSSRRIFHALEAHGPFARIVIAKTRGSAPRETGTDMFVWSDRIDGTIGGGALEWRAMAVAREVLESGVPKVLRLPLGPALNQCCGGAVTLVIERIDAVPPKDWVRRIEGDAPEPSRPALGLKSGWMREKSTRTGWRVNVWGAGHVGRALVDVLHPLPDFAVVWYDIAKARFPAAPPVMHVVSTDLPRNMASCATTDDHLIVTHSHDLDLALCHAALTWGFGRCGLIGSATKWARFQSRLRDLGHSDDAIARIDCPIGDPTLGKHPQAIAVGVAARLLSAGPPEGTP</sequence>
<evidence type="ECO:0000259" key="1">
    <source>
        <dbReference type="Pfam" id="PF02625"/>
    </source>
</evidence>
<dbReference type="EMBL" id="QGDJ01000001">
    <property type="protein sequence ID" value="PWJ21945.1"/>
    <property type="molecule type" value="Genomic_DNA"/>
</dbReference>
<dbReference type="PANTHER" id="PTHR30388:SF6">
    <property type="entry name" value="XANTHINE DEHYDROGENASE SUBUNIT A-RELATED"/>
    <property type="match status" value="1"/>
</dbReference>
<name>A0A2Y9C3Q4_9RHOB</name>
<dbReference type="AlphaFoldDB" id="A0A2Y9C3Q4"/>
<dbReference type="NCBIfam" id="TIGR02964">
    <property type="entry name" value="xanthine_xdhC"/>
    <property type="match status" value="1"/>
</dbReference>
<dbReference type="InterPro" id="IPR027051">
    <property type="entry name" value="XdhC_Rossmann_dom"/>
</dbReference>
<proteinExistence type="predicted"/>
<organism evidence="4 6">
    <name type="scientific">Jannaschia seohaensis</name>
    <dbReference type="NCBI Taxonomy" id="475081"/>
    <lineage>
        <taxon>Bacteria</taxon>
        <taxon>Pseudomonadati</taxon>
        <taxon>Pseudomonadota</taxon>
        <taxon>Alphaproteobacteria</taxon>
        <taxon>Rhodobacterales</taxon>
        <taxon>Roseobacteraceae</taxon>
        <taxon>Jannaschia</taxon>
    </lineage>
</organism>
<evidence type="ECO:0000313" key="5">
    <source>
        <dbReference type="Proteomes" id="UP000245839"/>
    </source>
</evidence>
<evidence type="ECO:0000259" key="2">
    <source>
        <dbReference type="Pfam" id="PF13478"/>
    </source>
</evidence>
<gene>
    <name evidence="3" type="ORF">BCF38_101354</name>
    <name evidence="4" type="ORF">SAMN05421539_101354</name>
</gene>
<feature type="domain" description="XdhC- CoxI" evidence="1">
    <location>
        <begin position="12"/>
        <end position="75"/>
    </location>
</feature>
<evidence type="ECO:0000313" key="3">
    <source>
        <dbReference type="EMBL" id="PWJ21945.1"/>
    </source>
</evidence>
<dbReference type="InterPro" id="IPR052698">
    <property type="entry name" value="MoCofactor_Util/Proc"/>
</dbReference>
<dbReference type="Pfam" id="PF02625">
    <property type="entry name" value="XdhC_CoxI"/>
    <property type="match status" value="1"/>
</dbReference>
<protein>
    <submittedName>
        <fullName evidence="4">Xanthine dehydrogenase accessory factor</fullName>
    </submittedName>
</protein>
<dbReference type="InterPro" id="IPR003777">
    <property type="entry name" value="XdhC_CoxI"/>
</dbReference>
<dbReference type="OrthoDB" id="61481at2"/>
<dbReference type="Gene3D" id="3.40.50.720">
    <property type="entry name" value="NAD(P)-binding Rossmann-like Domain"/>
    <property type="match status" value="1"/>
</dbReference>
<dbReference type="PANTHER" id="PTHR30388">
    <property type="entry name" value="ALDEHYDE OXIDOREDUCTASE MOLYBDENUM COFACTOR ASSEMBLY PROTEIN"/>
    <property type="match status" value="1"/>
</dbReference>
<dbReference type="Proteomes" id="UP000245839">
    <property type="component" value="Unassembled WGS sequence"/>
</dbReference>
<accession>A0A2Y9C3Q4</accession>
<keyword evidence="5" id="KW-1185">Reference proteome</keyword>
<evidence type="ECO:0000313" key="4">
    <source>
        <dbReference type="EMBL" id="SSA38223.1"/>
    </source>
</evidence>
<evidence type="ECO:0000313" key="6">
    <source>
        <dbReference type="Proteomes" id="UP000251571"/>
    </source>
</evidence>
<dbReference type="Proteomes" id="UP000251571">
    <property type="component" value="Unassembled WGS sequence"/>
</dbReference>
<reference evidence="4 6" key="1">
    <citation type="submission" date="2016-10" db="EMBL/GenBank/DDBJ databases">
        <authorList>
            <person name="Cai Z."/>
        </authorList>
    </citation>
    <scope>NUCLEOTIDE SEQUENCE [LARGE SCALE GENOMIC DNA]</scope>
    <source>
        <strain evidence="4 6">DSM 25227</strain>
    </source>
</reference>
<reference evidence="3 5" key="2">
    <citation type="submission" date="2018-03" db="EMBL/GenBank/DDBJ databases">
        <title>Genomic Encyclopedia of Archaeal and Bacterial Type Strains, Phase II (KMG-II): from individual species to whole genera.</title>
        <authorList>
            <person name="Goeker M."/>
        </authorList>
    </citation>
    <scope>NUCLEOTIDE SEQUENCE [LARGE SCALE GENOMIC DNA]</scope>
    <source>
        <strain evidence="3 5">DSM 25227</strain>
    </source>
</reference>
<dbReference type="Pfam" id="PF13478">
    <property type="entry name" value="XdhC_C"/>
    <property type="match status" value="1"/>
</dbReference>
<dbReference type="RefSeq" id="WP_109562549.1">
    <property type="nucleotide sequence ID" value="NZ_QGDJ01000001.1"/>
</dbReference>
<dbReference type="EMBL" id="UETC01000001">
    <property type="protein sequence ID" value="SSA38223.1"/>
    <property type="molecule type" value="Genomic_DNA"/>
</dbReference>